<comment type="cofactor">
    <cofactor evidence="1">
        <name>thiamine diphosphate</name>
        <dbReference type="ChEBI" id="CHEBI:58937"/>
    </cofactor>
</comment>
<dbReference type="AlphaFoldDB" id="A0A1I4HS59"/>
<organism evidence="6 7">
    <name type="scientific">Gracilibacillus orientalis</name>
    <dbReference type="NCBI Taxonomy" id="334253"/>
    <lineage>
        <taxon>Bacteria</taxon>
        <taxon>Bacillati</taxon>
        <taxon>Bacillota</taxon>
        <taxon>Bacilli</taxon>
        <taxon>Bacillales</taxon>
        <taxon>Bacillaceae</taxon>
        <taxon>Gracilibacillus</taxon>
    </lineage>
</organism>
<dbReference type="InterPro" id="IPR009014">
    <property type="entry name" value="Transketo_C/PFOR_II"/>
</dbReference>
<comment type="similarity">
    <text evidence="2">Belongs to the transketolase family.</text>
</comment>
<keyword evidence="3" id="KW-0808">Transferase</keyword>
<evidence type="ECO:0000313" key="7">
    <source>
        <dbReference type="Proteomes" id="UP000198565"/>
    </source>
</evidence>
<dbReference type="InterPro" id="IPR051157">
    <property type="entry name" value="PDH/Transketolase"/>
</dbReference>
<dbReference type="Proteomes" id="UP000198565">
    <property type="component" value="Unassembled WGS sequence"/>
</dbReference>
<protein>
    <submittedName>
        <fullName evidence="6">Transketolase</fullName>
    </submittedName>
</protein>
<dbReference type="Gene3D" id="3.40.50.970">
    <property type="match status" value="1"/>
</dbReference>
<keyword evidence="7" id="KW-1185">Reference proteome</keyword>
<dbReference type="InterPro" id="IPR029061">
    <property type="entry name" value="THDP-binding"/>
</dbReference>
<dbReference type="Gene3D" id="3.40.50.920">
    <property type="match status" value="1"/>
</dbReference>
<dbReference type="GO" id="GO:0016740">
    <property type="term" value="F:transferase activity"/>
    <property type="evidence" value="ECO:0007669"/>
    <property type="project" value="UniProtKB-KW"/>
</dbReference>
<dbReference type="EMBL" id="FOTR01000001">
    <property type="protein sequence ID" value="SFL44401.1"/>
    <property type="molecule type" value="Genomic_DNA"/>
</dbReference>
<feature type="domain" description="Transketolase-like pyrimidine-binding" evidence="5">
    <location>
        <begin position="5"/>
        <end position="170"/>
    </location>
</feature>
<dbReference type="SMART" id="SM00861">
    <property type="entry name" value="Transket_pyr"/>
    <property type="match status" value="1"/>
</dbReference>
<keyword evidence="4" id="KW-0786">Thiamine pyrophosphate</keyword>
<sequence>MTKAKSGRDGFGKALLELGEKNQNVVALCADLAESVRVEAFANKYPERYFQIGISEQDMIGTASGLALSNYIPFATTYAVFAAQRANEQIRLAACYNQANVKIAVSHAGLTCGEDGATHQALEDIASMRVMPEMTVIVPADENEAYEATKASVEWIGPIYLRLGRTPVPIVTNDTSPFQIGKARTLKNGTDVSIFACGIMVERALQAREQLASEGINASVINIHTIKPLDKETIINEVQHTDCVVTAEEHSIIGGLGGAISELLAEEHPVPVHKVGTQDTFGESASPEELLEKYGLTAAKIVTACKEALGQKEQNLKRVRS</sequence>
<dbReference type="InterPro" id="IPR033248">
    <property type="entry name" value="Transketolase_C"/>
</dbReference>
<proteinExistence type="inferred from homology"/>
<dbReference type="SUPFAM" id="SSF52922">
    <property type="entry name" value="TK C-terminal domain-like"/>
    <property type="match status" value="1"/>
</dbReference>
<dbReference type="OrthoDB" id="9803371at2"/>
<evidence type="ECO:0000256" key="3">
    <source>
        <dbReference type="ARBA" id="ARBA00022679"/>
    </source>
</evidence>
<dbReference type="PROSITE" id="PS00802">
    <property type="entry name" value="TRANSKETOLASE_2"/>
    <property type="match status" value="1"/>
</dbReference>
<dbReference type="CDD" id="cd07033">
    <property type="entry name" value="TPP_PYR_DXS_TK_like"/>
    <property type="match status" value="1"/>
</dbReference>
<reference evidence="7" key="1">
    <citation type="submission" date="2016-10" db="EMBL/GenBank/DDBJ databases">
        <authorList>
            <person name="Varghese N."/>
            <person name="Submissions S."/>
        </authorList>
    </citation>
    <scope>NUCLEOTIDE SEQUENCE [LARGE SCALE GENOMIC DNA]</scope>
    <source>
        <strain evidence="7">CGMCC 1.4250</strain>
    </source>
</reference>
<name>A0A1I4HS59_9BACI</name>
<dbReference type="RefSeq" id="WP_091480857.1">
    <property type="nucleotide sequence ID" value="NZ_FOTR01000001.1"/>
</dbReference>
<evidence type="ECO:0000256" key="2">
    <source>
        <dbReference type="ARBA" id="ARBA00007131"/>
    </source>
</evidence>
<dbReference type="SUPFAM" id="SSF52518">
    <property type="entry name" value="Thiamin diphosphate-binding fold (THDP-binding)"/>
    <property type="match status" value="1"/>
</dbReference>
<dbReference type="PANTHER" id="PTHR43825:SF1">
    <property type="entry name" value="TRANSKETOLASE-LIKE PYRIMIDINE-BINDING DOMAIN-CONTAINING PROTEIN"/>
    <property type="match status" value="1"/>
</dbReference>
<dbReference type="PANTHER" id="PTHR43825">
    <property type="entry name" value="PYRUVATE DEHYDROGENASE E1 COMPONENT"/>
    <property type="match status" value="1"/>
</dbReference>
<dbReference type="Pfam" id="PF02779">
    <property type="entry name" value="Transket_pyr"/>
    <property type="match status" value="1"/>
</dbReference>
<dbReference type="Pfam" id="PF02780">
    <property type="entry name" value="Transketolase_C"/>
    <property type="match status" value="1"/>
</dbReference>
<evidence type="ECO:0000313" key="6">
    <source>
        <dbReference type="EMBL" id="SFL44401.1"/>
    </source>
</evidence>
<dbReference type="FunFam" id="3.40.50.970:FF:000129">
    <property type="entry name" value="Transketolase"/>
    <property type="match status" value="1"/>
</dbReference>
<evidence type="ECO:0000256" key="1">
    <source>
        <dbReference type="ARBA" id="ARBA00001964"/>
    </source>
</evidence>
<dbReference type="InterPro" id="IPR005475">
    <property type="entry name" value="Transketolase-like_Pyr-bd"/>
</dbReference>
<gene>
    <name evidence="6" type="ORF">SAMN04487943_101581</name>
</gene>
<dbReference type="STRING" id="334253.SAMN04487943_101581"/>
<accession>A0A1I4HS59</accession>
<dbReference type="InterPro" id="IPR020826">
    <property type="entry name" value="Transketolase_BS"/>
</dbReference>
<evidence type="ECO:0000256" key="4">
    <source>
        <dbReference type="ARBA" id="ARBA00023052"/>
    </source>
</evidence>
<evidence type="ECO:0000259" key="5">
    <source>
        <dbReference type="SMART" id="SM00861"/>
    </source>
</evidence>